<gene>
    <name evidence="2" type="ORF">RRG08_020153</name>
</gene>
<name>A0AAE0Y1L1_9GAST</name>
<accession>A0AAE0Y1L1</accession>
<comment type="caution">
    <text evidence="2">The sequence shown here is derived from an EMBL/GenBank/DDBJ whole genome shotgun (WGS) entry which is preliminary data.</text>
</comment>
<dbReference type="AlphaFoldDB" id="A0AAE0Y1L1"/>
<dbReference type="EMBL" id="JAWDGP010007148">
    <property type="protein sequence ID" value="KAK3729280.1"/>
    <property type="molecule type" value="Genomic_DNA"/>
</dbReference>
<evidence type="ECO:0000313" key="3">
    <source>
        <dbReference type="Proteomes" id="UP001283361"/>
    </source>
</evidence>
<feature type="region of interest" description="Disordered" evidence="1">
    <location>
        <begin position="36"/>
        <end position="72"/>
    </location>
</feature>
<organism evidence="2 3">
    <name type="scientific">Elysia crispata</name>
    <name type="common">lettuce slug</name>
    <dbReference type="NCBI Taxonomy" id="231223"/>
    <lineage>
        <taxon>Eukaryota</taxon>
        <taxon>Metazoa</taxon>
        <taxon>Spiralia</taxon>
        <taxon>Lophotrochozoa</taxon>
        <taxon>Mollusca</taxon>
        <taxon>Gastropoda</taxon>
        <taxon>Heterobranchia</taxon>
        <taxon>Euthyneura</taxon>
        <taxon>Panpulmonata</taxon>
        <taxon>Sacoglossa</taxon>
        <taxon>Placobranchoidea</taxon>
        <taxon>Plakobranchidae</taxon>
        <taxon>Elysia</taxon>
    </lineage>
</organism>
<feature type="compositionally biased region" description="Polar residues" evidence="1">
    <location>
        <begin position="42"/>
        <end position="63"/>
    </location>
</feature>
<evidence type="ECO:0000313" key="2">
    <source>
        <dbReference type="EMBL" id="KAK3729280.1"/>
    </source>
</evidence>
<sequence>MTRWPVKIGQFGDAQQGFSRRNWSSHRCARRDSLSKGLQRWQADSSQRVELSVAGTGSSSGGYNNRGAHNEY</sequence>
<keyword evidence="3" id="KW-1185">Reference proteome</keyword>
<dbReference type="Proteomes" id="UP001283361">
    <property type="component" value="Unassembled WGS sequence"/>
</dbReference>
<protein>
    <submittedName>
        <fullName evidence="2">Uncharacterized protein</fullName>
    </submittedName>
</protein>
<reference evidence="2" key="1">
    <citation type="journal article" date="2023" name="G3 (Bethesda)">
        <title>A reference genome for the long-term kleptoplast-retaining sea slug Elysia crispata morphotype clarki.</title>
        <authorList>
            <person name="Eastman K.E."/>
            <person name="Pendleton A.L."/>
            <person name="Shaikh M.A."/>
            <person name="Suttiyut T."/>
            <person name="Ogas R."/>
            <person name="Tomko P."/>
            <person name="Gavelis G."/>
            <person name="Widhalm J.R."/>
            <person name="Wisecaver J.H."/>
        </authorList>
    </citation>
    <scope>NUCLEOTIDE SEQUENCE</scope>
    <source>
        <strain evidence="2">ECLA1</strain>
    </source>
</reference>
<evidence type="ECO:0000256" key="1">
    <source>
        <dbReference type="SAM" id="MobiDB-lite"/>
    </source>
</evidence>
<proteinExistence type="predicted"/>